<evidence type="ECO:0000256" key="4">
    <source>
        <dbReference type="ARBA" id="ARBA00022801"/>
    </source>
</evidence>
<dbReference type="GO" id="GO:0008855">
    <property type="term" value="F:exodeoxyribonuclease VII activity"/>
    <property type="evidence" value="ECO:0007669"/>
    <property type="project" value="InterPro"/>
</dbReference>
<organism evidence="6 7">
    <name type="scientific">candidate division WWE3 bacterium CG22_combo_CG10-13_8_21_14_all_39_12</name>
    <dbReference type="NCBI Taxonomy" id="1975094"/>
    <lineage>
        <taxon>Bacteria</taxon>
        <taxon>Katanobacteria</taxon>
    </lineage>
</organism>
<dbReference type="Proteomes" id="UP000228495">
    <property type="component" value="Unassembled WGS sequence"/>
</dbReference>
<dbReference type="Pfam" id="PF02609">
    <property type="entry name" value="Exonuc_VII_S"/>
    <property type="match status" value="1"/>
</dbReference>
<evidence type="ECO:0000313" key="7">
    <source>
        <dbReference type="Proteomes" id="UP000228495"/>
    </source>
</evidence>
<comment type="similarity">
    <text evidence="1">Belongs to the XseB family.</text>
</comment>
<evidence type="ECO:0000256" key="2">
    <source>
        <dbReference type="ARBA" id="ARBA00022490"/>
    </source>
</evidence>
<protein>
    <submittedName>
        <fullName evidence="6">Uncharacterized protein</fullName>
    </submittedName>
</protein>
<dbReference type="Gene3D" id="1.10.287.1040">
    <property type="entry name" value="Exonuclease VII, small subunit"/>
    <property type="match status" value="1"/>
</dbReference>
<keyword evidence="3" id="KW-0540">Nuclease</keyword>
<dbReference type="InterPro" id="IPR003761">
    <property type="entry name" value="Exonuc_VII_S"/>
</dbReference>
<reference evidence="6 7" key="1">
    <citation type="submission" date="2017-09" db="EMBL/GenBank/DDBJ databases">
        <title>Depth-based differentiation of microbial function through sediment-hosted aquifers and enrichment of novel symbionts in the deep terrestrial subsurface.</title>
        <authorList>
            <person name="Probst A.J."/>
            <person name="Ladd B."/>
            <person name="Jarett J.K."/>
            <person name="Geller-Mcgrath D.E."/>
            <person name="Sieber C.M."/>
            <person name="Emerson J.B."/>
            <person name="Anantharaman K."/>
            <person name="Thomas B.C."/>
            <person name="Malmstrom R."/>
            <person name="Stieglmeier M."/>
            <person name="Klingl A."/>
            <person name="Woyke T."/>
            <person name="Ryan C.M."/>
            <person name="Banfield J.F."/>
        </authorList>
    </citation>
    <scope>NUCLEOTIDE SEQUENCE [LARGE SCALE GENOMIC DNA]</scope>
    <source>
        <strain evidence="6">CG22_combo_CG10-13_8_21_14_all_39_12</strain>
    </source>
</reference>
<evidence type="ECO:0000256" key="1">
    <source>
        <dbReference type="ARBA" id="ARBA00009998"/>
    </source>
</evidence>
<name>A0A2H0BFW9_UNCKA</name>
<dbReference type="SUPFAM" id="SSF116842">
    <property type="entry name" value="XseB-like"/>
    <property type="match status" value="1"/>
</dbReference>
<evidence type="ECO:0000256" key="5">
    <source>
        <dbReference type="ARBA" id="ARBA00022839"/>
    </source>
</evidence>
<dbReference type="InterPro" id="IPR037004">
    <property type="entry name" value="Exonuc_VII_ssu_sf"/>
</dbReference>
<keyword evidence="5" id="KW-0269">Exonuclease</keyword>
<dbReference type="EMBL" id="PCSU01000038">
    <property type="protein sequence ID" value="PIP56572.1"/>
    <property type="molecule type" value="Genomic_DNA"/>
</dbReference>
<keyword evidence="4" id="KW-0378">Hydrolase</keyword>
<dbReference type="GO" id="GO:0009318">
    <property type="term" value="C:exodeoxyribonuclease VII complex"/>
    <property type="evidence" value="ECO:0007669"/>
    <property type="project" value="InterPro"/>
</dbReference>
<comment type="caution">
    <text evidence="6">The sequence shown here is derived from an EMBL/GenBank/DDBJ whole genome shotgun (WGS) entry which is preliminary data.</text>
</comment>
<evidence type="ECO:0000313" key="6">
    <source>
        <dbReference type="EMBL" id="PIP56572.1"/>
    </source>
</evidence>
<proteinExistence type="inferred from homology"/>
<evidence type="ECO:0000256" key="3">
    <source>
        <dbReference type="ARBA" id="ARBA00022722"/>
    </source>
</evidence>
<dbReference type="GO" id="GO:0006308">
    <property type="term" value="P:DNA catabolic process"/>
    <property type="evidence" value="ECO:0007669"/>
    <property type="project" value="InterPro"/>
</dbReference>
<sequence>MDNQKTLQEILAELNDLESWFKSDEITIDGALANYQKGLELITQAKGYIDEIENQFTQVTQKYESVDGIE</sequence>
<keyword evidence="2" id="KW-0963">Cytoplasm</keyword>
<dbReference type="AlphaFoldDB" id="A0A2H0BFW9"/>
<accession>A0A2H0BFW9</accession>
<gene>
    <name evidence="6" type="ORF">COX05_02350</name>
</gene>